<accession>A0A1G2MEG4</accession>
<protein>
    <submittedName>
        <fullName evidence="1">Uncharacterized protein</fullName>
    </submittedName>
</protein>
<evidence type="ECO:0000313" key="2">
    <source>
        <dbReference type="Proteomes" id="UP000177130"/>
    </source>
</evidence>
<reference evidence="1 2" key="1">
    <citation type="journal article" date="2016" name="Nat. Commun.">
        <title>Thousands of microbial genomes shed light on interconnected biogeochemical processes in an aquifer system.</title>
        <authorList>
            <person name="Anantharaman K."/>
            <person name="Brown C.T."/>
            <person name="Hug L.A."/>
            <person name="Sharon I."/>
            <person name="Castelle C.J."/>
            <person name="Probst A.J."/>
            <person name="Thomas B.C."/>
            <person name="Singh A."/>
            <person name="Wilkins M.J."/>
            <person name="Karaoz U."/>
            <person name="Brodie E.L."/>
            <person name="Williams K.H."/>
            <person name="Hubbard S.S."/>
            <person name="Banfield J.F."/>
        </authorList>
    </citation>
    <scope>NUCLEOTIDE SEQUENCE [LARGE SCALE GENOMIC DNA]</scope>
</reference>
<dbReference type="EMBL" id="MHRK01000055">
    <property type="protein sequence ID" value="OHA22278.1"/>
    <property type="molecule type" value="Genomic_DNA"/>
</dbReference>
<organism evidence="1 2">
    <name type="scientific">Candidatus Taylorbacteria bacterium RIFCSPHIGHO2_02_FULL_43_32b</name>
    <dbReference type="NCBI Taxonomy" id="1802306"/>
    <lineage>
        <taxon>Bacteria</taxon>
        <taxon>Candidatus Tayloriibacteriota</taxon>
    </lineage>
</organism>
<evidence type="ECO:0000313" key="1">
    <source>
        <dbReference type="EMBL" id="OHA22278.1"/>
    </source>
</evidence>
<dbReference type="Proteomes" id="UP000177130">
    <property type="component" value="Unassembled WGS sequence"/>
</dbReference>
<proteinExistence type="predicted"/>
<sequence>MKFEHSFLLEETKEVLSRAYSKAEEIIDRDAIKPEIYDGVGEEEFDRDFHYLEEREKEIEENHKATGTEESARYAVVLEALMHEAGQKSQWFGEKAKTIKTSRIDDIRAGVDEVVSIENSKDSLSHFGLAIDVTYKESPRSKFASIKREIQSGRLASVKYFTENKGEKMHALNDLPRFVVGADIGTVTELVDMWLRDDEKGLREHPIQYQILEELLRQSLVFQKFAIKMNQKAIADKYQKAAQIIQEIVVQKQRKIRDTKNRDSVYKSIVEELSHFDEI</sequence>
<comment type="caution">
    <text evidence="1">The sequence shown here is derived from an EMBL/GenBank/DDBJ whole genome shotgun (WGS) entry which is preliminary data.</text>
</comment>
<dbReference type="AlphaFoldDB" id="A0A1G2MEG4"/>
<name>A0A1G2MEG4_9BACT</name>
<gene>
    <name evidence="1" type="ORF">A3C72_04235</name>
</gene>